<dbReference type="InterPro" id="IPR009057">
    <property type="entry name" value="Homeodomain-like_sf"/>
</dbReference>
<evidence type="ECO:0000313" key="4">
    <source>
        <dbReference type="Proteomes" id="UP001152888"/>
    </source>
</evidence>
<name>A0A9P0LNZ3_ACAOB</name>
<reference evidence="3" key="1">
    <citation type="submission" date="2022-03" db="EMBL/GenBank/DDBJ databases">
        <authorList>
            <person name="Sayadi A."/>
        </authorList>
    </citation>
    <scope>NUCLEOTIDE SEQUENCE</scope>
</reference>
<dbReference type="Gene3D" id="1.10.10.60">
    <property type="entry name" value="Homeodomain-like"/>
    <property type="match status" value="1"/>
</dbReference>
<feature type="domain" description="HTH psq-type" evidence="2">
    <location>
        <begin position="12"/>
        <end position="50"/>
    </location>
</feature>
<evidence type="ECO:0000256" key="1">
    <source>
        <dbReference type="ARBA" id="ARBA00004123"/>
    </source>
</evidence>
<keyword evidence="4" id="KW-1185">Reference proteome</keyword>
<dbReference type="InterPro" id="IPR007889">
    <property type="entry name" value="HTH_Psq"/>
</dbReference>
<dbReference type="EMBL" id="CAKOFQ010007382">
    <property type="protein sequence ID" value="CAH1999852.1"/>
    <property type="molecule type" value="Genomic_DNA"/>
</dbReference>
<dbReference type="AlphaFoldDB" id="A0A9P0LNZ3"/>
<dbReference type="Proteomes" id="UP001152888">
    <property type="component" value="Unassembled WGS sequence"/>
</dbReference>
<organism evidence="3 4">
    <name type="scientific">Acanthoscelides obtectus</name>
    <name type="common">Bean weevil</name>
    <name type="synonym">Bruchus obtectus</name>
    <dbReference type="NCBI Taxonomy" id="200917"/>
    <lineage>
        <taxon>Eukaryota</taxon>
        <taxon>Metazoa</taxon>
        <taxon>Ecdysozoa</taxon>
        <taxon>Arthropoda</taxon>
        <taxon>Hexapoda</taxon>
        <taxon>Insecta</taxon>
        <taxon>Pterygota</taxon>
        <taxon>Neoptera</taxon>
        <taxon>Endopterygota</taxon>
        <taxon>Coleoptera</taxon>
        <taxon>Polyphaga</taxon>
        <taxon>Cucujiformia</taxon>
        <taxon>Chrysomeloidea</taxon>
        <taxon>Chrysomelidae</taxon>
        <taxon>Bruchinae</taxon>
        <taxon>Bruchini</taxon>
        <taxon>Acanthoscelides</taxon>
    </lineage>
</organism>
<protein>
    <recommendedName>
        <fullName evidence="2">HTH psq-type domain-containing protein</fullName>
    </recommendedName>
</protein>
<dbReference type="Pfam" id="PF05225">
    <property type="entry name" value="HTH_psq"/>
    <property type="match status" value="1"/>
</dbReference>
<comment type="caution">
    <text evidence="3">The sequence shown here is derived from an EMBL/GenBank/DDBJ whole genome shotgun (WGS) entry which is preliminary data.</text>
</comment>
<dbReference type="OrthoDB" id="6754464at2759"/>
<comment type="subcellular location">
    <subcellularLocation>
        <location evidence="1">Nucleus</location>
    </subcellularLocation>
</comment>
<dbReference type="GO" id="GO:0005634">
    <property type="term" value="C:nucleus"/>
    <property type="evidence" value="ECO:0007669"/>
    <property type="project" value="UniProtKB-SubCell"/>
</dbReference>
<accession>A0A9P0LNZ3</accession>
<sequence>MPRKGLTYGKWSEENMKKAIKLYKTGEFGLNAISKRYQIPKPTFKRHLLGTNVKAKEGLK</sequence>
<dbReference type="GO" id="GO:0003677">
    <property type="term" value="F:DNA binding"/>
    <property type="evidence" value="ECO:0007669"/>
    <property type="project" value="InterPro"/>
</dbReference>
<proteinExistence type="predicted"/>
<evidence type="ECO:0000313" key="3">
    <source>
        <dbReference type="EMBL" id="CAH1999852.1"/>
    </source>
</evidence>
<dbReference type="SUPFAM" id="SSF46689">
    <property type="entry name" value="Homeodomain-like"/>
    <property type="match status" value="1"/>
</dbReference>
<evidence type="ECO:0000259" key="2">
    <source>
        <dbReference type="Pfam" id="PF05225"/>
    </source>
</evidence>
<gene>
    <name evidence="3" type="ORF">ACAOBT_LOCUS25211</name>
</gene>